<keyword evidence="2" id="KW-0472">Membrane</keyword>
<gene>
    <name evidence="3" type="ORF">DI556_16795</name>
</gene>
<comment type="caution">
    <text evidence="3">The sequence shown here is derived from an EMBL/GenBank/DDBJ whole genome shotgun (WGS) entry which is preliminary data.</text>
</comment>
<keyword evidence="1" id="KW-0175">Coiled coil</keyword>
<evidence type="ECO:0000256" key="1">
    <source>
        <dbReference type="SAM" id="Coils"/>
    </source>
</evidence>
<dbReference type="EMBL" id="QFPW01000016">
    <property type="protein sequence ID" value="PZQ47625.1"/>
    <property type="molecule type" value="Genomic_DNA"/>
</dbReference>
<name>A0A2W5NA72_RHOSU</name>
<organism evidence="3 4">
    <name type="scientific">Rhodovulum sulfidophilum</name>
    <name type="common">Rhodobacter sulfidophilus</name>
    <dbReference type="NCBI Taxonomy" id="35806"/>
    <lineage>
        <taxon>Bacteria</taxon>
        <taxon>Pseudomonadati</taxon>
        <taxon>Pseudomonadota</taxon>
        <taxon>Alphaproteobacteria</taxon>
        <taxon>Rhodobacterales</taxon>
        <taxon>Paracoccaceae</taxon>
        <taxon>Rhodovulum</taxon>
    </lineage>
</organism>
<evidence type="ECO:0000256" key="2">
    <source>
        <dbReference type="SAM" id="Phobius"/>
    </source>
</evidence>
<reference evidence="3 4" key="1">
    <citation type="submission" date="2017-08" db="EMBL/GenBank/DDBJ databases">
        <title>Infants hospitalized years apart are colonized by the same room-sourced microbial strains.</title>
        <authorList>
            <person name="Brooks B."/>
            <person name="Olm M.R."/>
            <person name="Firek B.A."/>
            <person name="Baker R."/>
            <person name="Thomas B.C."/>
            <person name="Morowitz M.J."/>
            <person name="Banfield J.F."/>
        </authorList>
    </citation>
    <scope>NUCLEOTIDE SEQUENCE [LARGE SCALE GENOMIC DNA]</scope>
    <source>
        <strain evidence="3">S2_005_002_R2_34</strain>
    </source>
</reference>
<sequence length="309" mass="30930">MGMFAGMLVAIFAFLTMIAAYALGGYVAGRMRTPVAGAGADEVAARDGVHGLTVWALSTIIGAVLAFGAVSGAVKTAADAAGATVQAGGQVVGGALQGAGQLAGGVVSGVGQMAGGAVQGAGEAAGGGGGLSDMLPPEARENPLDYITDRLLRPQESAPQPYSDADLRQQIAGIVGSVLRNGELSDDDRAYLARAVAARTNLSEAEANARIDDAVGEVTALRDAAQQRLDEAKAAATQARDEAQQRIDQAKQEAIAAAEKARRAAVWGACLLAVSSLIAGAAAFAAAIRGGRDRDAGTVWSGLLHGPRG</sequence>
<evidence type="ECO:0000313" key="3">
    <source>
        <dbReference type="EMBL" id="PZQ47625.1"/>
    </source>
</evidence>
<protein>
    <recommendedName>
        <fullName evidence="5">ATP synthase F0 subunit B</fullName>
    </recommendedName>
</protein>
<evidence type="ECO:0000313" key="4">
    <source>
        <dbReference type="Proteomes" id="UP000249185"/>
    </source>
</evidence>
<feature type="transmembrane region" description="Helical" evidence="2">
    <location>
        <begin position="48"/>
        <end position="70"/>
    </location>
</feature>
<accession>A0A2W5NA72</accession>
<feature type="transmembrane region" description="Helical" evidence="2">
    <location>
        <begin position="264"/>
        <end position="288"/>
    </location>
</feature>
<keyword evidence="2" id="KW-0812">Transmembrane</keyword>
<dbReference type="AlphaFoldDB" id="A0A2W5NA72"/>
<keyword evidence="2" id="KW-1133">Transmembrane helix</keyword>
<feature type="coiled-coil region" evidence="1">
    <location>
        <begin position="215"/>
        <end position="260"/>
    </location>
</feature>
<evidence type="ECO:0008006" key="5">
    <source>
        <dbReference type="Google" id="ProtNLM"/>
    </source>
</evidence>
<dbReference type="Proteomes" id="UP000249185">
    <property type="component" value="Unassembled WGS sequence"/>
</dbReference>
<proteinExistence type="predicted"/>